<accession>A0A5B0QY40</accession>
<comment type="caution">
    <text evidence="1">The sequence shown here is derived from an EMBL/GenBank/DDBJ whole genome shotgun (WGS) entry which is preliminary data.</text>
</comment>
<name>A0A5B0QY40_PUCGR</name>
<evidence type="ECO:0000313" key="1">
    <source>
        <dbReference type="EMBL" id="KAA1118060.1"/>
    </source>
</evidence>
<dbReference type="AlphaFoldDB" id="A0A5B0QY40"/>
<gene>
    <name evidence="1" type="ORF">PGT21_030627</name>
</gene>
<dbReference type="EMBL" id="VSWC01000002">
    <property type="protein sequence ID" value="KAA1118060.1"/>
    <property type="molecule type" value="Genomic_DNA"/>
</dbReference>
<evidence type="ECO:0000313" key="2">
    <source>
        <dbReference type="Proteomes" id="UP000324748"/>
    </source>
</evidence>
<reference evidence="1 2" key="1">
    <citation type="submission" date="2019-05" db="EMBL/GenBank/DDBJ databases">
        <title>Emergence of the Ug99 lineage of the wheat stem rust pathogen through somatic hybridization.</title>
        <authorList>
            <person name="Li F."/>
            <person name="Upadhyaya N.M."/>
            <person name="Sperschneider J."/>
            <person name="Matny O."/>
            <person name="Nguyen-Phuc H."/>
            <person name="Mago R."/>
            <person name="Raley C."/>
            <person name="Miller M.E."/>
            <person name="Silverstein K.A.T."/>
            <person name="Henningsen E."/>
            <person name="Hirsch C.D."/>
            <person name="Visser B."/>
            <person name="Pretorius Z.A."/>
            <person name="Steffenson B.J."/>
            <person name="Schwessinger B."/>
            <person name="Dodds P.N."/>
            <person name="Figueroa M."/>
        </authorList>
    </citation>
    <scope>NUCLEOTIDE SEQUENCE [LARGE SCALE GENOMIC DNA]</scope>
    <source>
        <strain evidence="1">21-0</strain>
    </source>
</reference>
<sequence length="73" mass="8071">MFDILITDQASKVDACQIGDFFEVLRIDRGVVRGTLDELLGGLPMQDLGSNARDPDDDRRLGFQLGGLDGRLY</sequence>
<protein>
    <submittedName>
        <fullName evidence="1">Uncharacterized protein</fullName>
    </submittedName>
</protein>
<keyword evidence="2" id="KW-1185">Reference proteome</keyword>
<dbReference type="Proteomes" id="UP000324748">
    <property type="component" value="Unassembled WGS sequence"/>
</dbReference>
<proteinExistence type="predicted"/>
<organism evidence="1 2">
    <name type="scientific">Puccinia graminis f. sp. tritici</name>
    <dbReference type="NCBI Taxonomy" id="56615"/>
    <lineage>
        <taxon>Eukaryota</taxon>
        <taxon>Fungi</taxon>
        <taxon>Dikarya</taxon>
        <taxon>Basidiomycota</taxon>
        <taxon>Pucciniomycotina</taxon>
        <taxon>Pucciniomycetes</taxon>
        <taxon>Pucciniales</taxon>
        <taxon>Pucciniaceae</taxon>
        <taxon>Puccinia</taxon>
    </lineage>
</organism>